<dbReference type="HOGENOM" id="CLU_2609135_0_0_1"/>
<organism evidence="2 3">
    <name type="scientific">Tetranychus urticae</name>
    <name type="common">Two-spotted spider mite</name>
    <dbReference type="NCBI Taxonomy" id="32264"/>
    <lineage>
        <taxon>Eukaryota</taxon>
        <taxon>Metazoa</taxon>
        <taxon>Ecdysozoa</taxon>
        <taxon>Arthropoda</taxon>
        <taxon>Chelicerata</taxon>
        <taxon>Arachnida</taxon>
        <taxon>Acari</taxon>
        <taxon>Acariformes</taxon>
        <taxon>Trombidiformes</taxon>
        <taxon>Prostigmata</taxon>
        <taxon>Eleutherengona</taxon>
        <taxon>Raphignathae</taxon>
        <taxon>Tetranychoidea</taxon>
        <taxon>Tetranychidae</taxon>
        <taxon>Tetranychus</taxon>
    </lineage>
</organism>
<reference evidence="2" key="2">
    <citation type="submission" date="2015-06" db="UniProtKB">
        <authorList>
            <consortium name="EnsemblMetazoa"/>
        </authorList>
    </citation>
    <scope>IDENTIFICATION</scope>
</reference>
<sequence>MDSEATEVLSPASTYTEFMEWLEQANNANVFCADACVGVISEDVFMNELNELINFHEPQPDPPSSTKHDDFVQTGTIIV</sequence>
<dbReference type="EMBL" id="CAEY01001585">
    <property type="status" value="NOT_ANNOTATED_CDS"/>
    <property type="molecule type" value="Genomic_DNA"/>
</dbReference>
<evidence type="ECO:0000313" key="2">
    <source>
        <dbReference type="EnsemblMetazoa" id="tetur05g05620.1"/>
    </source>
</evidence>
<evidence type="ECO:0000256" key="1">
    <source>
        <dbReference type="SAM" id="MobiDB-lite"/>
    </source>
</evidence>
<name>T1K5A9_TETUR</name>
<reference evidence="3" key="1">
    <citation type="submission" date="2011-08" db="EMBL/GenBank/DDBJ databases">
        <authorList>
            <person name="Rombauts S."/>
        </authorList>
    </citation>
    <scope>NUCLEOTIDE SEQUENCE</scope>
    <source>
        <strain evidence="3">London</strain>
    </source>
</reference>
<dbReference type="Proteomes" id="UP000015104">
    <property type="component" value="Unassembled WGS sequence"/>
</dbReference>
<protein>
    <submittedName>
        <fullName evidence="2">Uncharacterized protein</fullName>
    </submittedName>
</protein>
<proteinExistence type="predicted"/>
<dbReference type="AlphaFoldDB" id="T1K5A9"/>
<evidence type="ECO:0000313" key="3">
    <source>
        <dbReference type="Proteomes" id="UP000015104"/>
    </source>
</evidence>
<feature type="region of interest" description="Disordered" evidence="1">
    <location>
        <begin position="57"/>
        <end position="79"/>
    </location>
</feature>
<dbReference type="EnsemblMetazoa" id="tetur05g05620.1">
    <property type="protein sequence ID" value="tetur05g05620.1"/>
    <property type="gene ID" value="tetur05g05620"/>
</dbReference>
<accession>T1K5A9</accession>
<keyword evidence="3" id="KW-1185">Reference proteome</keyword>